<dbReference type="EMBL" id="BARU01004782">
    <property type="protein sequence ID" value="GAH23704.1"/>
    <property type="molecule type" value="Genomic_DNA"/>
</dbReference>
<gene>
    <name evidence="1" type="ORF">S03H2_09414</name>
</gene>
<accession>X1F2V5</accession>
<proteinExistence type="predicted"/>
<reference evidence="1" key="1">
    <citation type="journal article" date="2014" name="Front. Microbiol.">
        <title>High frequency of phylogenetically diverse reductive dehalogenase-homologous genes in deep subseafloor sedimentary metagenomes.</title>
        <authorList>
            <person name="Kawai M."/>
            <person name="Futagami T."/>
            <person name="Toyoda A."/>
            <person name="Takaki Y."/>
            <person name="Nishi S."/>
            <person name="Hori S."/>
            <person name="Arai W."/>
            <person name="Tsubouchi T."/>
            <person name="Morono Y."/>
            <person name="Uchiyama I."/>
            <person name="Ito T."/>
            <person name="Fujiyama A."/>
            <person name="Inagaki F."/>
            <person name="Takami H."/>
        </authorList>
    </citation>
    <scope>NUCLEOTIDE SEQUENCE</scope>
    <source>
        <strain evidence="1">Expedition CK06-06</strain>
    </source>
</reference>
<sequence length="176" mass="20693">MILKRKIKKVKKRHKIGKDVEIKGNKSSHSLRTDILKAICSLPIEIYSITTNKQGINKSLRKDTNIFYNYMVNLILVPYIEQLKISNLCLIADLRINKVSKGMRFGDYLKYKIFFENSLYKIKLDIKYLDSLISYGLQAVDFIANSIFKSYEQANDQYYKALRGRIIEDKRLYFNS</sequence>
<dbReference type="InterPro" id="IPR024524">
    <property type="entry name" value="DUF3800"/>
</dbReference>
<dbReference type="AlphaFoldDB" id="X1F2V5"/>
<name>X1F2V5_9ZZZZ</name>
<organism evidence="1">
    <name type="scientific">marine sediment metagenome</name>
    <dbReference type="NCBI Taxonomy" id="412755"/>
    <lineage>
        <taxon>unclassified sequences</taxon>
        <taxon>metagenomes</taxon>
        <taxon>ecological metagenomes</taxon>
    </lineage>
</organism>
<evidence type="ECO:0000313" key="1">
    <source>
        <dbReference type="EMBL" id="GAH23704.1"/>
    </source>
</evidence>
<comment type="caution">
    <text evidence="1">The sequence shown here is derived from an EMBL/GenBank/DDBJ whole genome shotgun (WGS) entry which is preliminary data.</text>
</comment>
<dbReference type="Pfam" id="PF12686">
    <property type="entry name" value="DUF3800"/>
    <property type="match status" value="1"/>
</dbReference>
<protein>
    <submittedName>
        <fullName evidence="1">Uncharacterized protein</fullName>
    </submittedName>
</protein>